<gene>
    <name evidence="3" type="ORF">KP509_11G099000</name>
</gene>
<dbReference type="InterPro" id="IPR033337">
    <property type="entry name" value="TORTIFOLIA1/SINE1-2"/>
</dbReference>
<dbReference type="EMBL" id="CM035416">
    <property type="protein sequence ID" value="KAH7426379.1"/>
    <property type="molecule type" value="Genomic_DNA"/>
</dbReference>
<dbReference type="Gene3D" id="1.25.10.10">
    <property type="entry name" value="Leucine-rich Repeat Variant"/>
    <property type="match status" value="1"/>
</dbReference>
<dbReference type="GO" id="GO:0008017">
    <property type="term" value="F:microtubule binding"/>
    <property type="evidence" value="ECO:0007669"/>
    <property type="project" value="InterPro"/>
</dbReference>
<dbReference type="InterPro" id="IPR011989">
    <property type="entry name" value="ARM-like"/>
</dbReference>
<feature type="domain" description="TORTIFOLIA1/SINE1-2 N-terminal" evidence="2">
    <location>
        <begin position="14"/>
        <end position="262"/>
    </location>
</feature>
<protein>
    <recommendedName>
        <fullName evidence="2">TORTIFOLIA1/SINE1-2 N-terminal domain-containing protein</fullName>
    </recommendedName>
</protein>
<evidence type="ECO:0000259" key="2">
    <source>
        <dbReference type="Pfam" id="PF24714"/>
    </source>
</evidence>
<accession>A0A8T2U135</accession>
<proteinExistence type="predicted"/>
<keyword evidence="4" id="KW-1185">Reference proteome</keyword>
<reference evidence="3" key="1">
    <citation type="submission" date="2021-08" db="EMBL/GenBank/DDBJ databases">
        <title>WGS assembly of Ceratopteris richardii.</title>
        <authorList>
            <person name="Marchant D.B."/>
            <person name="Chen G."/>
            <person name="Jenkins J."/>
            <person name="Shu S."/>
            <person name="Leebens-Mack J."/>
            <person name="Grimwood J."/>
            <person name="Schmutz J."/>
            <person name="Soltis P."/>
            <person name="Soltis D."/>
            <person name="Chen Z.-H."/>
        </authorList>
    </citation>
    <scope>NUCLEOTIDE SEQUENCE</scope>
    <source>
        <strain evidence="3">Whitten #5841</strain>
        <tissue evidence="3">Leaf</tissue>
    </source>
</reference>
<dbReference type="InterPro" id="IPR057600">
    <property type="entry name" value="TORTIFOLIA1/SINE1-2_N"/>
</dbReference>
<dbReference type="OrthoDB" id="611190at2759"/>
<dbReference type="Pfam" id="PF24714">
    <property type="entry name" value="TOR1L1_N"/>
    <property type="match status" value="1"/>
</dbReference>
<feature type="compositionally biased region" description="Low complexity" evidence="1">
    <location>
        <begin position="303"/>
        <end position="318"/>
    </location>
</feature>
<dbReference type="PANTHER" id="PTHR31355:SF4">
    <property type="entry name" value="TOG DOMAIN-CONTAINING PROTEIN"/>
    <property type="match status" value="1"/>
</dbReference>
<name>A0A8T2U135_CERRI</name>
<dbReference type="PANTHER" id="PTHR31355">
    <property type="entry name" value="MICROTUBULE-ASSOCIATED PROTEIN TORTIFOLIA1"/>
    <property type="match status" value="1"/>
</dbReference>
<organism evidence="3 4">
    <name type="scientific">Ceratopteris richardii</name>
    <name type="common">Triangle waterfern</name>
    <dbReference type="NCBI Taxonomy" id="49495"/>
    <lineage>
        <taxon>Eukaryota</taxon>
        <taxon>Viridiplantae</taxon>
        <taxon>Streptophyta</taxon>
        <taxon>Embryophyta</taxon>
        <taxon>Tracheophyta</taxon>
        <taxon>Polypodiopsida</taxon>
        <taxon>Polypodiidae</taxon>
        <taxon>Polypodiales</taxon>
        <taxon>Pteridineae</taxon>
        <taxon>Pteridaceae</taxon>
        <taxon>Parkerioideae</taxon>
        <taxon>Ceratopteris</taxon>
    </lineage>
</organism>
<feature type="region of interest" description="Disordered" evidence="1">
    <location>
        <begin position="284"/>
        <end position="385"/>
    </location>
</feature>
<dbReference type="AlphaFoldDB" id="A0A8T2U135"/>
<dbReference type="InterPro" id="IPR016024">
    <property type="entry name" value="ARM-type_fold"/>
</dbReference>
<sequence>METSVCCTHKYDLRSVPQFLDQVSDARDNETSRQFSISLYGDLARMHKQAVIPFIPRMMASIVRSLPFSSDSQQLHEACAKVVTSVARYTIDPTKSLDSNQQIIFDLCSPLLPLLSSKLNSSATGAAICLQALVESEKWKFAHPDLQELVCSRVTDALEEQGILVVACFLYLVKSLVRFSLDASKQHLSKWLGVGLQVLQAESDSWQTRLAAAQVLVIILKTVDVGKLGINISFVIKTLEALPSDKVSVVQAAIAEAFETAKDLALERHLLCTDNYQCYTPCKSGPANSSCDSRGRASDAEESSNSLSPRSAASSHESIPVGAPSAGRLGKEHKRSKQREMDFLFQSRRRGSFSRKWTPEENASATMPRRAHAETPSPGKYLSHSDTGEVITSRRCFVDTESKMYGRPSQNQFFFESQDYSQDVQAPTRDNAQKISSVATEHVTAHENGSDIDWTHLIDSEKKELIPCENVRSDGSEADAMKDIGSQKVSDDLLNDQEKESHGGSLLGKTCLHLDCISPASNSEPDYANSTQKSNSFSTRITFNNSSPGRENHIKVLIGFCNSNTAFLIFPKALLT</sequence>
<evidence type="ECO:0000313" key="3">
    <source>
        <dbReference type="EMBL" id="KAH7426379.1"/>
    </source>
</evidence>
<dbReference type="GO" id="GO:0005874">
    <property type="term" value="C:microtubule"/>
    <property type="evidence" value="ECO:0007669"/>
    <property type="project" value="InterPro"/>
</dbReference>
<evidence type="ECO:0000256" key="1">
    <source>
        <dbReference type="SAM" id="MobiDB-lite"/>
    </source>
</evidence>
<evidence type="ECO:0000313" key="4">
    <source>
        <dbReference type="Proteomes" id="UP000825935"/>
    </source>
</evidence>
<dbReference type="SUPFAM" id="SSF48371">
    <property type="entry name" value="ARM repeat"/>
    <property type="match status" value="1"/>
</dbReference>
<comment type="caution">
    <text evidence="3">The sequence shown here is derived from an EMBL/GenBank/DDBJ whole genome shotgun (WGS) entry which is preliminary data.</text>
</comment>
<dbReference type="Proteomes" id="UP000825935">
    <property type="component" value="Chromosome 11"/>
</dbReference>